<evidence type="ECO:0000313" key="2">
    <source>
        <dbReference type="Proteomes" id="UP001606099"/>
    </source>
</evidence>
<name>A0ABW7FZD5_9BURK</name>
<dbReference type="PANTHER" id="PTHR34301">
    <property type="entry name" value="DNA-BINDING PROTEIN-RELATED"/>
    <property type="match status" value="1"/>
</dbReference>
<sequence length="389" mass="42004">MPHSTELFQRSAYAADMAQQLLRPSALQLNLRSGVFLSGIRRVGKTTFLRQDLVPALEALGALVIYVDLWSDRSKNPSALVLEAVRQTLVELQSPGSGLLQRLKGLSLGAVGLSFSFQVDGLGSPGGATLAQAVVELVELAKVDVVLMVDEVQHATFSDDGIHLLHAIKAARDAVNPRPDMPGHFIFLGTGSHKSLVTEMASRRTQPFSGAVAADYQVLGEDFVSWQLERIRASTPGARLPSLACASRGFHSLGHRPEELLKALVQLQNTSMAPDPAFELICQTLASTVADVELRQLDELGPLARLLFDRIAAAPERGATGLFRTQALADYSGAMHARVDAPQVQGTVDKLVSAHLIMRAGHGLYQIADPFLRQVWREHKALSSHKAAP</sequence>
<keyword evidence="1" id="KW-0067">ATP-binding</keyword>
<evidence type="ECO:0000313" key="1">
    <source>
        <dbReference type="EMBL" id="MFG6449689.1"/>
    </source>
</evidence>
<keyword evidence="1" id="KW-0547">Nucleotide-binding</keyword>
<dbReference type="Gene3D" id="3.40.50.300">
    <property type="entry name" value="P-loop containing nucleotide triphosphate hydrolases"/>
    <property type="match status" value="1"/>
</dbReference>
<dbReference type="RefSeq" id="WP_394463154.1">
    <property type="nucleotide sequence ID" value="NZ_JBIGHZ010000006.1"/>
</dbReference>
<dbReference type="InterPro" id="IPR027417">
    <property type="entry name" value="P-loop_NTPase"/>
</dbReference>
<gene>
    <name evidence="1" type="ORF">ACG0Z6_15805</name>
</gene>
<keyword evidence="2" id="KW-1185">Reference proteome</keyword>
<dbReference type="GO" id="GO:0005524">
    <property type="term" value="F:ATP binding"/>
    <property type="evidence" value="ECO:0007669"/>
    <property type="project" value="UniProtKB-KW"/>
</dbReference>
<dbReference type="PANTHER" id="PTHR34301:SF8">
    <property type="entry name" value="ATPASE DOMAIN-CONTAINING PROTEIN"/>
    <property type="match status" value="1"/>
</dbReference>
<proteinExistence type="predicted"/>
<dbReference type="SUPFAM" id="SSF52540">
    <property type="entry name" value="P-loop containing nucleoside triphosphate hydrolases"/>
    <property type="match status" value="1"/>
</dbReference>
<dbReference type="EMBL" id="JBIGHZ010000006">
    <property type="protein sequence ID" value="MFG6449689.1"/>
    <property type="molecule type" value="Genomic_DNA"/>
</dbReference>
<comment type="caution">
    <text evidence="1">The sequence shown here is derived from an EMBL/GenBank/DDBJ whole genome shotgun (WGS) entry which is preliminary data.</text>
</comment>
<accession>A0ABW7FZD5</accession>
<organism evidence="1 2">
    <name type="scientific">Roseateles rivi</name>
    <dbReference type="NCBI Taxonomy" id="3299028"/>
    <lineage>
        <taxon>Bacteria</taxon>
        <taxon>Pseudomonadati</taxon>
        <taxon>Pseudomonadota</taxon>
        <taxon>Betaproteobacteria</taxon>
        <taxon>Burkholderiales</taxon>
        <taxon>Sphaerotilaceae</taxon>
        <taxon>Roseateles</taxon>
    </lineage>
</organism>
<reference evidence="1 2" key="1">
    <citation type="submission" date="2024-08" db="EMBL/GenBank/DDBJ databases">
        <authorList>
            <person name="Lu H."/>
        </authorList>
    </citation>
    <scope>NUCLEOTIDE SEQUENCE [LARGE SCALE GENOMIC DNA]</scope>
    <source>
        <strain evidence="1 2">BYS180W</strain>
    </source>
</reference>
<protein>
    <submittedName>
        <fullName evidence="1">ATP-binding protein</fullName>
    </submittedName>
</protein>
<dbReference type="Proteomes" id="UP001606099">
    <property type="component" value="Unassembled WGS sequence"/>
</dbReference>